<protein>
    <submittedName>
        <fullName evidence="1">Uncharacterized protein</fullName>
    </submittedName>
</protein>
<comment type="caution">
    <text evidence="1">The sequence shown here is derived from an EMBL/GenBank/DDBJ whole genome shotgun (WGS) entry which is preliminary data.</text>
</comment>
<dbReference type="Proteomes" id="UP000639403">
    <property type="component" value="Unassembled WGS sequence"/>
</dbReference>
<evidence type="ECO:0000313" key="2">
    <source>
        <dbReference type="Proteomes" id="UP000639403"/>
    </source>
</evidence>
<organism evidence="1 2">
    <name type="scientific">Rhodonia placenta</name>
    <dbReference type="NCBI Taxonomy" id="104341"/>
    <lineage>
        <taxon>Eukaryota</taxon>
        <taxon>Fungi</taxon>
        <taxon>Dikarya</taxon>
        <taxon>Basidiomycota</taxon>
        <taxon>Agaricomycotina</taxon>
        <taxon>Agaricomycetes</taxon>
        <taxon>Polyporales</taxon>
        <taxon>Adustoporiaceae</taxon>
        <taxon>Rhodonia</taxon>
    </lineage>
</organism>
<accession>A0A8H7NYM2</accession>
<evidence type="ECO:0000313" key="1">
    <source>
        <dbReference type="EMBL" id="KAF9810135.1"/>
    </source>
</evidence>
<name>A0A8H7NYM2_9APHY</name>
<sequence length="62" mass="6734">MNTLLRLAASENANRIVHIHVLYKSLSLPTSSCTELLSVCGYIHFCHLSGAQPLKASMSAFS</sequence>
<gene>
    <name evidence="1" type="ORF">IEO21_07118</name>
</gene>
<proteinExistence type="predicted"/>
<dbReference type="AlphaFoldDB" id="A0A8H7NYM2"/>
<reference evidence="1" key="2">
    <citation type="journal article" name="Front. Microbiol.">
        <title>Degradative Capacity of Two Strains of Rhodonia placenta: From Phenotype to Genotype.</title>
        <authorList>
            <person name="Kolle M."/>
            <person name="Horta M.A.C."/>
            <person name="Nowrousian M."/>
            <person name="Ohm R.A."/>
            <person name="Benz J.P."/>
            <person name="Pilgard A."/>
        </authorList>
    </citation>
    <scope>NUCLEOTIDE SEQUENCE</scope>
    <source>
        <strain evidence="1">FPRL280</strain>
    </source>
</reference>
<reference evidence="1" key="1">
    <citation type="submission" date="2020-11" db="EMBL/GenBank/DDBJ databases">
        <authorList>
            <person name="Koelle M."/>
            <person name="Horta M.A.C."/>
            <person name="Nowrousian M."/>
            <person name="Ohm R.A."/>
            <person name="Benz P."/>
            <person name="Pilgard A."/>
        </authorList>
    </citation>
    <scope>NUCLEOTIDE SEQUENCE</scope>
    <source>
        <strain evidence="1">FPRL280</strain>
    </source>
</reference>
<dbReference type="EMBL" id="JADOXO010000187">
    <property type="protein sequence ID" value="KAF9810135.1"/>
    <property type="molecule type" value="Genomic_DNA"/>
</dbReference>